<gene>
    <name evidence="5" type="ORF">CLV58_1563</name>
</gene>
<dbReference type="AlphaFoldDB" id="A0A2T0RI03"/>
<evidence type="ECO:0000256" key="3">
    <source>
        <dbReference type="ARBA" id="ARBA00023237"/>
    </source>
</evidence>
<sequence length="1119" mass="123160">MGQLSTVLYCQHWTNWRRLLGIFIILSILTNCAALAQSRLVSGRVTDGKGNALPGVSILIKNTSAGTTADADGKYSINVADPSATLTYSFIGFNTESHPVGNQSVIDVTMTENTAQLNEVIVTALGIKKEARTIGYTAQEIAGSQLVKAREPNPINSLVGKIAGLTVAPSAELLGKPQLILRGSTNLLLVVDGVPINSDTWNVSADDIATYTVLKGPNAAALYGFRGQNGAILITTKRGTGDKNRVEVDVNSSTMVEPGFVAVPDRQSEYGFGVNYQYAYGNNLYDSDGKFRRTNIWGPRFEGQAVPQYDSPVDPTTGIRQGTPWVSRGANNFRDFMQMGVLSTNNVSIASSGEKHDLRLSISNNYQKGMVPNTRLNVTNFNLNSGINFTDRLRFEGNMNLSLQNSPNIPQASSGPEGETYIFQVYGSSSWSVKDMRDYYKGPQGVPGVKQYYAEYGRGNNPYFVSYEWLNEHRKTDLYGYARLTYKLNDHINLAARTQVTTWNQFRTEKVPFSAITYKTPDLRQGDYREDRRNLFENNTDLLVSFDKNLNRDFHLNAIAGGNLRLFSYNSSWATTDFLIVPGVYDFSNSKNPVQAYNFRSDMQVLSGYYTADLTFRNYLTLSTTGRVDKLSTLPAATRNIFYPSASVSTVVSDYLNLPRAISFLKLRGSYANVRGANTQAMIGSAYQAVTGNSVSSLIGYGSEITTSYDGPNYVNQNSYTISKLYNNQPSASYTGNLANASLKSFTVKSYEFGLDAKFLGNRLGLDVTHFTSINGPQIFQLPVASSSGFYNETVNAVTTQKNGWEVALSGSVLKNPTGLSWDVLANWSTFKERLKSIYDGQTSINLSGPDHVFTIGDRLDGYYGYKYLRSPDGQIIQSSTGVPLTTPAGTNYKKLLGYTNPDYVWSINNRFAYKNVNFSFQFDGRVGGVIYDQVYAYATNSGNQMETVTGDLGAARLKEWQSTNGGTVAATPAYVGPGVVITNGTVQFDNAGNISNLSELQFAPNQKAVTVQTYEQGIYNSYNGASIDEKYMVSKTYGKLREVILGYTLPARLLAGRRIRSVNVSLVGRNLLYFAQRKDFDLDQYGIGFNSATQSTLRNPSLQSATTRRLGININLTF</sequence>
<evidence type="ECO:0000256" key="1">
    <source>
        <dbReference type="ARBA" id="ARBA00004442"/>
    </source>
</evidence>
<dbReference type="Gene3D" id="2.40.170.20">
    <property type="entry name" value="TonB-dependent receptor, beta-barrel domain"/>
    <property type="match status" value="1"/>
</dbReference>
<accession>A0A2T0RI03</accession>
<feature type="domain" description="TonB-dependent receptor plug" evidence="4">
    <location>
        <begin position="140"/>
        <end position="230"/>
    </location>
</feature>
<evidence type="ECO:0000313" key="6">
    <source>
        <dbReference type="Proteomes" id="UP000238375"/>
    </source>
</evidence>
<evidence type="ECO:0000256" key="2">
    <source>
        <dbReference type="ARBA" id="ARBA00023136"/>
    </source>
</evidence>
<evidence type="ECO:0000313" key="5">
    <source>
        <dbReference type="EMBL" id="PRY20757.1"/>
    </source>
</evidence>
<organism evidence="5 6">
    <name type="scientific">Spirosoma oryzae</name>
    <dbReference type="NCBI Taxonomy" id="1469603"/>
    <lineage>
        <taxon>Bacteria</taxon>
        <taxon>Pseudomonadati</taxon>
        <taxon>Bacteroidota</taxon>
        <taxon>Cytophagia</taxon>
        <taxon>Cytophagales</taxon>
        <taxon>Cytophagaceae</taxon>
        <taxon>Spirosoma</taxon>
    </lineage>
</organism>
<dbReference type="Pfam" id="PF13715">
    <property type="entry name" value="CarbopepD_reg_2"/>
    <property type="match status" value="1"/>
</dbReference>
<dbReference type="SUPFAM" id="SSF56935">
    <property type="entry name" value="Porins"/>
    <property type="match status" value="1"/>
</dbReference>
<proteinExistence type="predicted"/>
<dbReference type="Gene3D" id="2.60.40.1120">
    <property type="entry name" value="Carboxypeptidase-like, regulatory domain"/>
    <property type="match status" value="1"/>
</dbReference>
<dbReference type="InterPro" id="IPR008969">
    <property type="entry name" value="CarboxyPept-like_regulatory"/>
</dbReference>
<keyword evidence="6" id="KW-1185">Reference proteome</keyword>
<dbReference type="GO" id="GO:0009279">
    <property type="term" value="C:cell outer membrane"/>
    <property type="evidence" value="ECO:0007669"/>
    <property type="project" value="UniProtKB-SubCell"/>
</dbReference>
<dbReference type="Proteomes" id="UP000238375">
    <property type="component" value="Unassembled WGS sequence"/>
</dbReference>
<reference evidence="5 6" key="1">
    <citation type="submission" date="2018-03" db="EMBL/GenBank/DDBJ databases">
        <title>Genomic Encyclopedia of Archaeal and Bacterial Type Strains, Phase II (KMG-II): from individual species to whole genera.</title>
        <authorList>
            <person name="Goeker M."/>
        </authorList>
    </citation>
    <scope>NUCLEOTIDE SEQUENCE [LARGE SCALE GENOMIC DNA]</scope>
    <source>
        <strain evidence="5 6">DSM 28354</strain>
    </source>
</reference>
<dbReference type="NCBIfam" id="TIGR04056">
    <property type="entry name" value="OMP_RagA_SusC"/>
    <property type="match status" value="1"/>
</dbReference>
<keyword evidence="2" id="KW-0472">Membrane</keyword>
<dbReference type="EMBL" id="PVTE01000056">
    <property type="protein sequence ID" value="PRY20757.1"/>
    <property type="molecule type" value="Genomic_DNA"/>
</dbReference>
<dbReference type="InterPro" id="IPR012910">
    <property type="entry name" value="Plug_dom"/>
</dbReference>
<name>A0A2T0RI03_9BACT</name>
<evidence type="ECO:0000259" key="4">
    <source>
        <dbReference type="Pfam" id="PF07715"/>
    </source>
</evidence>
<dbReference type="OrthoDB" id="9768177at2"/>
<comment type="subcellular location">
    <subcellularLocation>
        <location evidence="1">Cell outer membrane</location>
    </subcellularLocation>
</comment>
<dbReference type="InterPro" id="IPR037066">
    <property type="entry name" value="Plug_dom_sf"/>
</dbReference>
<keyword evidence="3" id="KW-0998">Cell outer membrane</keyword>
<dbReference type="InterPro" id="IPR036942">
    <property type="entry name" value="Beta-barrel_TonB_sf"/>
</dbReference>
<dbReference type="SUPFAM" id="SSF49464">
    <property type="entry name" value="Carboxypeptidase regulatory domain-like"/>
    <property type="match status" value="1"/>
</dbReference>
<dbReference type="Gene3D" id="2.170.130.10">
    <property type="entry name" value="TonB-dependent receptor, plug domain"/>
    <property type="match status" value="1"/>
</dbReference>
<dbReference type="InterPro" id="IPR023996">
    <property type="entry name" value="TonB-dep_OMP_SusC/RagA"/>
</dbReference>
<dbReference type="RefSeq" id="WP_106141064.1">
    <property type="nucleotide sequence ID" value="NZ_PVTE01000056.1"/>
</dbReference>
<dbReference type="Pfam" id="PF07715">
    <property type="entry name" value="Plug"/>
    <property type="match status" value="1"/>
</dbReference>
<comment type="caution">
    <text evidence="5">The sequence shown here is derived from an EMBL/GenBank/DDBJ whole genome shotgun (WGS) entry which is preliminary data.</text>
</comment>
<protein>
    <submittedName>
        <fullName evidence="5">TonB-linked SusC/RagA family outer membrane protein</fullName>
    </submittedName>
</protein>